<dbReference type="EMBL" id="AP018823">
    <property type="protein sequence ID" value="BBF85228.1"/>
    <property type="molecule type" value="Genomic_DNA"/>
</dbReference>
<name>A0A3G9GBH4_9NEIS</name>
<sequence>MRPPMNKLARLSLLMLALMGGAAMAAPVCEIDPVSHKILVLESDTGRGGIGGTGSPATPALSAKGTGGIGGSGAPTPPALAANGSGGIGGTGAPVRVPFAGRVMFAHGTVLAENSVGGARKLSSGQPVCEGDSIDAGQDSLVQLAMADGGRLDLRSHSRLHLDRFVFPDNMDGSERFSATLAWGSVHAITGSIGHLHKELYALHTPLAQIGVRGTSHEVFHVPRAQPGVAAGTYNRVLTGGTTLSSSSGSLDLDPSQSGFVPLGGGAPQLLPHLPAALIHSTVAQTVSNQLNSADDAGAAAIFLKPLNKIVQNVDTTTQAPRGSAYVGSSQDLDGNEVRVGGAINHRRNRSVIVLDPIWGLPSAVADTSNGFNFFTTDVNILYDFGFAKVDGVDVIWGLYGGGNDVDPNSGAIRNVDFHHFAYAPGGITHSAILNNLSGTATFGNLVGSTILTDETGGAGGKLNALQIGVQFGPQIRITSYQLNANDSQARTWDAQFNGSVDLSTFRAGKLPLTVQCSGTGCGSGTGTGSAAGVIIGNSGKGIITSYGLQTNTGQQVGGAAVVSRP</sequence>
<dbReference type="Proteomes" id="UP000198290">
    <property type="component" value="Chromosome"/>
</dbReference>
<evidence type="ECO:0000313" key="4">
    <source>
        <dbReference type="Proteomes" id="UP000198290"/>
    </source>
</evidence>
<evidence type="ECO:0000256" key="1">
    <source>
        <dbReference type="SAM" id="SignalP"/>
    </source>
</evidence>
<proteinExistence type="predicted"/>
<dbReference type="Pfam" id="PF04773">
    <property type="entry name" value="FecR"/>
    <property type="match status" value="1"/>
</dbReference>
<dbReference type="InterPro" id="IPR006860">
    <property type="entry name" value="FecR"/>
</dbReference>
<feature type="signal peptide" evidence="1">
    <location>
        <begin position="1"/>
        <end position="25"/>
    </location>
</feature>
<reference evidence="3 4" key="2">
    <citation type="journal article" date="2017" name="Genome Announc.">
        <title>Draft genome sequence of Aquitalea magnusonii strain H3, a plant growth-promoting bacterium of duckweed Lemna minor.</title>
        <authorList>
            <person name="Ishizawa H."/>
            <person name="Kuroda M."/>
            <person name="Ike M."/>
        </authorList>
    </citation>
    <scope>NUCLEOTIDE SEQUENCE [LARGE SCALE GENOMIC DNA]</scope>
    <source>
        <strain evidence="3 4">H3</strain>
    </source>
</reference>
<reference evidence="4" key="3">
    <citation type="journal article" date="2017" name="Plant Physiol. Biochem.">
        <title>Differential oxidative and antioxidative response of duckweed Lemna minor toward plant growth promoting/inhibiting bacteria.</title>
        <authorList>
            <person name="Ishizawa H."/>
            <person name="Kuroda M."/>
            <person name="Morikawa M."/>
            <person name="Ike M."/>
        </authorList>
    </citation>
    <scope>NUCLEOTIDE SEQUENCE [LARGE SCALE GENOMIC DNA]</scope>
    <source>
        <strain evidence="4">H3</strain>
    </source>
</reference>
<keyword evidence="1" id="KW-0732">Signal</keyword>
<organism evidence="3 4">
    <name type="scientific">Aquitalea magnusonii</name>
    <dbReference type="NCBI Taxonomy" id="332411"/>
    <lineage>
        <taxon>Bacteria</taxon>
        <taxon>Pseudomonadati</taxon>
        <taxon>Pseudomonadota</taxon>
        <taxon>Betaproteobacteria</taxon>
        <taxon>Neisseriales</taxon>
        <taxon>Chromobacteriaceae</taxon>
        <taxon>Aquitalea</taxon>
    </lineage>
</organism>
<reference evidence="4" key="1">
    <citation type="journal article" date="2017" name="Biotechnol. Biofuels">
        <title>Evaluation of environmental bacterial communities as a factor affecting the growth of duckweed Lemna minor.</title>
        <authorList>
            <person name="Ishizawa H."/>
            <person name="Kuroda M."/>
            <person name="Morikawa M."/>
            <person name="Ike M."/>
        </authorList>
    </citation>
    <scope>NUCLEOTIDE SEQUENCE [LARGE SCALE GENOMIC DNA]</scope>
    <source>
        <strain evidence="4">H3</strain>
    </source>
</reference>
<accession>A0A3G9GBH4</accession>
<evidence type="ECO:0000259" key="2">
    <source>
        <dbReference type="Pfam" id="PF04773"/>
    </source>
</evidence>
<dbReference type="AlphaFoldDB" id="A0A3G9GBH4"/>
<gene>
    <name evidence="3" type="ORF">DLM_1609</name>
</gene>
<feature type="chain" id="PRO_5018111356" evidence="1">
    <location>
        <begin position="26"/>
        <end position="566"/>
    </location>
</feature>
<keyword evidence="4" id="KW-1185">Reference proteome</keyword>
<evidence type="ECO:0000313" key="3">
    <source>
        <dbReference type="EMBL" id="BBF85228.1"/>
    </source>
</evidence>
<protein>
    <submittedName>
        <fullName evidence="3">Metal-dependent amidase</fullName>
    </submittedName>
</protein>
<feature type="domain" description="FecR protein" evidence="2">
    <location>
        <begin position="133"/>
        <end position="219"/>
    </location>
</feature>
<dbReference type="KEGG" id="amah:DLM_1609"/>